<dbReference type="Pfam" id="PF00069">
    <property type="entry name" value="Pkinase"/>
    <property type="match status" value="1"/>
</dbReference>
<keyword evidence="2" id="KW-0418">Kinase</keyword>
<feature type="domain" description="Protein kinase" evidence="1">
    <location>
        <begin position="1"/>
        <end position="258"/>
    </location>
</feature>
<dbReference type="PROSITE" id="PS50011">
    <property type="entry name" value="PROTEIN_KINASE_DOM"/>
    <property type="match status" value="1"/>
</dbReference>
<dbReference type="GO" id="GO:0004672">
    <property type="term" value="F:protein kinase activity"/>
    <property type="evidence" value="ECO:0007669"/>
    <property type="project" value="InterPro"/>
</dbReference>
<dbReference type="OrthoDB" id="5979581at2759"/>
<dbReference type="PROSITE" id="PS00108">
    <property type="entry name" value="PROTEIN_KINASE_ST"/>
    <property type="match status" value="1"/>
</dbReference>
<dbReference type="EMBL" id="MU006095">
    <property type="protein sequence ID" value="KAF2838993.1"/>
    <property type="molecule type" value="Genomic_DNA"/>
</dbReference>
<dbReference type="Proteomes" id="UP000799429">
    <property type="component" value="Unassembled WGS sequence"/>
</dbReference>
<keyword evidence="2" id="KW-0808">Transferase</keyword>
<dbReference type="SUPFAM" id="SSF56112">
    <property type="entry name" value="Protein kinase-like (PK-like)"/>
    <property type="match status" value="1"/>
</dbReference>
<dbReference type="GO" id="GO:0005524">
    <property type="term" value="F:ATP binding"/>
    <property type="evidence" value="ECO:0007669"/>
    <property type="project" value="InterPro"/>
</dbReference>
<gene>
    <name evidence="2" type="ORF">M501DRAFT_1010962</name>
</gene>
<dbReference type="PANTHER" id="PTHR24347">
    <property type="entry name" value="SERINE/THREONINE-PROTEIN KINASE"/>
    <property type="match status" value="1"/>
</dbReference>
<protein>
    <submittedName>
        <fullName evidence="2">Kinase-like protein</fullName>
    </submittedName>
</protein>
<dbReference type="SMART" id="SM00220">
    <property type="entry name" value="S_TKc"/>
    <property type="match status" value="1"/>
</dbReference>
<dbReference type="Gene3D" id="1.10.510.10">
    <property type="entry name" value="Transferase(Phosphotransferase) domain 1"/>
    <property type="match status" value="2"/>
</dbReference>
<reference evidence="2" key="1">
    <citation type="journal article" date="2020" name="Stud. Mycol.">
        <title>101 Dothideomycetes genomes: a test case for predicting lifestyles and emergence of pathogens.</title>
        <authorList>
            <person name="Haridas S."/>
            <person name="Albert R."/>
            <person name="Binder M."/>
            <person name="Bloem J."/>
            <person name="Labutti K."/>
            <person name="Salamov A."/>
            <person name="Andreopoulos B."/>
            <person name="Baker S."/>
            <person name="Barry K."/>
            <person name="Bills G."/>
            <person name="Bluhm B."/>
            <person name="Cannon C."/>
            <person name="Castanera R."/>
            <person name="Culley D."/>
            <person name="Daum C."/>
            <person name="Ezra D."/>
            <person name="Gonzalez J."/>
            <person name="Henrissat B."/>
            <person name="Kuo A."/>
            <person name="Liang C."/>
            <person name="Lipzen A."/>
            <person name="Lutzoni F."/>
            <person name="Magnuson J."/>
            <person name="Mondo S."/>
            <person name="Nolan M."/>
            <person name="Ohm R."/>
            <person name="Pangilinan J."/>
            <person name="Park H.-J."/>
            <person name="Ramirez L."/>
            <person name="Alfaro M."/>
            <person name="Sun H."/>
            <person name="Tritt A."/>
            <person name="Yoshinaga Y."/>
            <person name="Zwiers L.-H."/>
            <person name="Turgeon B."/>
            <person name="Goodwin S."/>
            <person name="Spatafora J."/>
            <person name="Crous P."/>
            <person name="Grigoriev I."/>
        </authorList>
    </citation>
    <scope>NUCLEOTIDE SEQUENCE</scope>
    <source>
        <strain evidence="2">CBS 101060</strain>
    </source>
</reference>
<sequence length="261" mass="30087">MKGFTRRRQTLQGKNALFTAICRLRDRSDVLNEEAQMMRLFRGHDSIRQLVDQIDDPESVILEYMDDNVLNLLKRKQLPKIEAKRVLKVTFKELTALHDQNIVHTDIKSNNILVKCSTQGTRYKLSDPGDSESPDVPSNNGMHVICTEIFCAPEVPLAGAIKGIIFLLKNAPPPHLSMGVLQVQNDYYGPISRKQFERLVGYTVQPLLRQFEENYRQFPLSAGSREISLEDVEFFNSIMKIDPRQRPTAREALKHQWFYKV</sequence>
<dbReference type="InterPro" id="IPR000719">
    <property type="entry name" value="Prot_kinase_dom"/>
</dbReference>
<dbReference type="AlphaFoldDB" id="A0A9P4VPN7"/>
<evidence type="ECO:0000313" key="2">
    <source>
        <dbReference type="EMBL" id="KAF2838993.1"/>
    </source>
</evidence>
<dbReference type="InterPro" id="IPR008271">
    <property type="entry name" value="Ser/Thr_kinase_AS"/>
</dbReference>
<organism evidence="2 3">
    <name type="scientific">Patellaria atrata CBS 101060</name>
    <dbReference type="NCBI Taxonomy" id="1346257"/>
    <lineage>
        <taxon>Eukaryota</taxon>
        <taxon>Fungi</taxon>
        <taxon>Dikarya</taxon>
        <taxon>Ascomycota</taxon>
        <taxon>Pezizomycotina</taxon>
        <taxon>Dothideomycetes</taxon>
        <taxon>Dothideomycetes incertae sedis</taxon>
        <taxon>Patellariales</taxon>
        <taxon>Patellariaceae</taxon>
        <taxon>Patellaria</taxon>
    </lineage>
</organism>
<dbReference type="InterPro" id="IPR011009">
    <property type="entry name" value="Kinase-like_dom_sf"/>
</dbReference>
<comment type="caution">
    <text evidence="2">The sequence shown here is derived from an EMBL/GenBank/DDBJ whole genome shotgun (WGS) entry which is preliminary data.</text>
</comment>
<evidence type="ECO:0000313" key="3">
    <source>
        <dbReference type="Proteomes" id="UP000799429"/>
    </source>
</evidence>
<name>A0A9P4VPN7_9PEZI</name>
<dbReference type="Gene3D" id="3.30.200.20">
    <property type="entry name" value="Phosphorylase Kinase, domain 1"/>
    <property type="match status" value="1"/>
</dbReference>
<accession>A0A9P4VPN7</accession>
<keyword evidence="3" id="KW-1185">Reference proteome</keyword>
<evidence type="ECO:0000259" key="1">
    <source>
        <dbReference type="PROSITE" id="PS50011"/>
    </source>
</evidence>
<proteinExistence type="predicted"/>